<evidence type="ECO:0000256" key="1">
    <source>
        <dbReference type="SAM" id="Phobius"/>
    </source>
</evidence>
<feature type="transmembrane region" description="Helical" evidence="1">
    <location>
        <begin position="207"/>
        <end position="227"/>
    </location>
</feature>
<feature type="transmembrane region" description="Helical" evidence="1">
    <location>
        <begin position="95"/>
        <end position="123"/>
    </location>
</feature>
<feature type="transmembrane region" description="Helical" evidence="1">
    <location>
        <begin position="159"/>
        <end position="177"/>
    </location>
</feature>
<dbReference type="Proteomes" id="UP000290545">
    <property type="component" value="Unassembled WGS sequence"/>
</dbReference>
<keyword evidence="1" id="KW-1133">Transmembrane helix</keyword>
<feature type="transmembrane region" description="Helical" evidence="1">
    <location>
        <begin position="12"/>
        <end position="33"/>
    </location>
</feature>
<organism evidence="3 4">
    <name type="scientific">Filimonas effusa</name>
    <dbReference type="NCBI Taxonomy" id="2508721"/>
    <lineage>
        <taxon>Bacteria</taxon>
        <taxon>Pseudomonadati</taxon>
        <taxon>Bacteroidota</taxon>
        <taxon>Chitinophagia</taxon>
        <taxon>Chitinophagales</taxon>
        <taxon>Chitinophagaceae</taxon>
        <taxon>Filimonas</taxon>
    </lineage>
</organism>
<accession>A0A4Q1D7V2</accession>
<keyword evidence="4" id="KW-1185">Reference proteome</keyword>
<keyword evidence="3" id="KW-0482">Metalloprotease</keyword>
<comment type="caution">
    <text evidence="3">The sequence shown here is derived from an EMBL/GenBank/DDBJ whole genome shotgun (WGS) entry which is preliminary data.</text>
</comment>
<dbReference type="AlphaFoldDB" id="A0A4Q1D7V2"/>
<dbReference type="GO" id="GO:0004175">
    <property type="term" value="F:endopeptidase activity"/>
    <property type="evidence" value="ECO:0007669"/>
    <property type="project" value="UniProtKB-ARBA"/>
</dbReference>
<dbReference type="GO" id="GO:0008237">
    <property type="term" value="F:metallopeptidase activity"/>
    <property type="evidence" value="ECO:0007669"/>
    <property type="project" value="UniProtKB-KW"/>
</dbReference>
<feature type="transmembrane region" description="Helical" evidence="1">
    <location>
        <begin position="53"/>
        <end position="74"/>
    </location>
</feature>
<dbReference type="GO" id="GO:0080120">
    <property type="term" value="P:CAAX-box protein maturation"/>
    <property type="evidence" value="ECO:0007669"/>
    <property type="project" value="UniProtKB-ARBA"/>
</dbReference>
<sequence>MYKKPLIGSGLLRVLIFIFFVVTIAVLLYIPVFKRFLPSDPGSPEAQKFPQVILYYLITNGFMLLPVIVCCKWIDRRPLSYLGFKWEGFEGDAWGGMFSAIHITTTGTLLLILTGSLTLTVVIPDPLQLLYAAVFFALVSVLEEVIFRGYILRNLMQSMPPAVALMLSAFLFALVHLTNPGIGILPLVTLFAAGLMLGINYIYTQNLWFGIFLHFGWTFLQGPILGYPVNGISVNSIIQQSASGPSFITGGSFGFEGSAVGLVLILAVTFWVSHMYKVRLTKAK</sequence>
<evidence type="ECO:0000313" key="4">
    <source>
        <dbReference type="Proteomes" id="UP000290545"/>
    </source>
</evidence>
<keyword evidence="3" id="KW-0378">Hydrolase</keyword>
<dbReference type="RefSeq" id="WP_129001002.1">
    <property type="nucleotide sequence ID" value="NZ_SDHZ01000001.1"/>
</dbReference>
<dbReference type="EMBL" id="SDHZ01000001">
    <property type="protein sequence ID" value="RXK85250.1"/>
    <property type="molecule type" value="Genomic_DNA"/>
</dbReference>
<dbReference type="GO" id="GO:0006508">
    <property type="term" value="P:proteolysis"/>
    <property type="evidence" value="ECO:0007669"/>
    <property type="project" value="UniProtKB-KW"/>
</dbReference>
<dbReference type="PANTHER" id="PTHR39430:SF1">
    <property type="entry name" value="PROTEASE"/>
    <property type="match status" value="1"/>
</dbReference>
<keyword evidence="1" id="KW-0472">Membrane</keyword>
<name>A0A4Q1D7V2_9BACT</name>
<keyword evidence="3" id="KW-0645">Protease</keyword>
<evidence type="ECO:0000259" key="2">
    <source>
        <dbReference type="Pfam" id="PF02517"/>
    </source>
</evidence>
<dbReference type="Pfam" id="PF02517">
    <property type="entry name" value="Rce1-like"/>
    <property type="match status" value="1"/>
</dbReference>
<gene>
    <name evidence="3" type="ORF">ESB13_00010</name>
</gene>
<feature type="domain" description="CAAX prenyl protease 2/Lysostaphin resistance protein A-like" evidence="2">
    <location>
        <begin position="128"/>
        <end position="219"/>
    </location>
</feature>
<feature type="transmembrane region" description="Helical" evidence="1">
    <location>
        <begin position="129"/>
        <end position="147"/>
    </location>
</feature>
<keyword evidence="1" id="KW-0812">Transmembrane</keyword>
<feature type="transmembrane region" description="Helical" evidence="1">
    <location>
        <begin position="183"/>
        <end position="202"/>
    </location>
</feature>
<evidence type="ECO:0000313" key="3">
    <source>
        <dbReference type="EMBL" id="RXK85250.1"/>
    </source>
</evidence>
<dbReference type="OrthoDB" id="324900at2"/>
<dbReference type="PANTHER" id="PTHR39430">
    <property type="entry name" value="MEMBRANE-ASSOCIATED PROTEASE-RELATED"/>
    <property type="match status" value="1"/>
</dbReference>
<protein>
    <submittedName>
        <fullName evidence="3">CPBP family intramembrane metalloprotease</fullName>
    </submittedName>
</protein>
<dbReference type="InterPro" id="IPR003675">
    <property type="entry name" value="Rce1/LyrA-like_dom"/>
</dbReference>
<feature type="transmembrane region" description="Helical" evidence="1">
    <location>
        <begin position="247"/>
        <end position="272"/>
    </location>
</feature>
<proteinExistence type="predicted"/>
<reference evidence="3 4" key="1">
    <citation type="submission" date="2019-01" db="EMBL/GenBank/DDBJ databases">
        <title>Filimonas sp. strain TTM-71.</title>
        <authorList>
            <person name="Chen W.-M."/>
        </authorList>
    </citation>
    <scope>NUCLEOTIDE SEQUENCE [LARGE SCALE GENOMIC DNA]</scope>
    <source>
        <strain evidence="3 4">TTM-71</strain>
    </source>
</reference>